<keyword evidence="6" id="KW-0539">Nucleus</keyword>
<dbReference type="PROSITE" id="PS50888">
    <property type="entry name" value="BHLH"/>
    <property type="match status" value="1"/>
</dbReference>
<evidence type="ECO:0000259" key="9">
    <source>
        <dbReference type="PROSITE" id="PS50888"/>
    </source>
</evidence>
<feature type="domain" description="BHLH" evidence="9">
    <location>
        <begin position="48"/>
        <end position="97"/>
    </location>
</feature>
<keyword evidence="11" id="KW-1185">Reference proteome</keyword>
<proteinExistence type="predicted"/>
<keyword evidence="7" id="KW-0175">Coiled coil</keyword>
<dbReference type="PANTHER" id="PTHR31945">
    <property type="entry name" value="TRANSCRIPTION FACTOR SCREAM2-RELATED"/>
    <property type="match status" value="1"/>
</dbReference>
<dbReference type="InterPro" id="IPR011598">
    <property type="entry name" value="bHLH_dom"/>
</dbReference>
<feature type="region of interest" description="Disordered" evidence="8">
    <location>
        <begin position="163"/>
        <end position="184"/>
    </location>
</feature>
<dbReference type="Proteomes" id="UP001346149">
    <property type="component" value="Unassembled WGS sequence"/>
</dbReference>
<evidence type="ECO:0000256" key="2">
    <source>
        <dbReference type="ARBA" id="ARBA00011738"/>
    </source>
</evidence>
<keyword evidence="3" id="KW-0805">Transcription regulation</keyword>
<dbReference type="GO" id="GO:0043565">
    <property type="term" value="F:sequence-specific DNA binding"/>
    <property type="evidence" value="ECO:0007669"/>
    <property type="project" value="TreeGrafter"/>
</dbReference>
<dbReference type="FunFam" id="4.10.280.10:FF:000096">
    <property type="entry name" value="Basic helix-loop-helix (BHLH) DNA-binding superfamily protein"/>
    <property type="match status" value="1"/>
</dbReference>
<evidence type="ECO:0000256" key="5">
    <source>
        <dbReference type="ARBA" id="ARBA00023163"/>
    </source>
</evidence>
<keyword evidence="5" id="KW-0804">Transcription</keyword>
<accession>A0AAN7RBB7</accession>
<dbReference type="EMBL" id="JAXQNO010000008">
    <property type="protein sequence ID" value="KAK4792768.1"/>
    <property type="molecule type" value="Genomic_DNA"/>
</dbReference>
<dbReference type="Pfam" id="PF22754">
    <property type="entry name" value="bHLH-TF_ACT-like_plant"/>
    <property type="match status" value="1"/>
</dbReference>
<evidence type="ECO:0000256" key="6">
    <source>
        <dbReference type="ARBA" id="ARBA00023242"/>
    </source>
</evidence>
<dbReference type="SMART" id="SM00353">
    <property type="entry name" value="HLH"/>
    <property type="match status" value="1"/>
</dbReference>
<protein>
    <recommendedName>
        <fullName evidence="9">BHLH domain-containing protein</fullName>
    </recommendedName>
</protein>
<feature type="coiled-coil region" evidence="7">
    <location>
        <begin position="87"/>
        <end position="114"/>
    </location>
</feature>
<dbReference type="InterPro" id="IPR051358">
    <property type="entry name" value="TF_AMS/ICE1/BHLH6-like"/>
</dbReference>
<comment type="caution">
    <text evidence="10">The sequence shown here is derived from an EMBL/GenBank/DDBJ whole genome shotgun (WGS) entry which is preliminary data.</text>
</comment>
<dbReference type="PANTHER" id="PTHR31945:SF26">
    <property type="entry name" value="TRANSCRIPTION FACTOR BHLH35"/>
    <property type="match status" value="1"/>
</dbReference>
<evidence type="ECO:0000256" key="4">
    <source>
        <dbReference type="ARBA" id="ARBA00023125"/>
    </source>
</evidence>
<evidence type="ECO:0000313" key="11">
    <source>
        <dbReference type="Proteomes" id="UP001346149"/>
    </source>
</evidence>
<evidence type="ECO:0000256" key="7">
    <source>
        <dbReference type="SAM" id="Coils"/>
    </source>
</evidence>
<dbReference type="Pfam" id="PF00010">
    <property type="entry name" value="HLH"/>
    <property type="match status" value="1"/>
</dbReference>
<comment type="subunit">
    <text evidence="2">Homodimer.</text>
</comment>
<reference evidence="10 11" key="1">
    <citation type="journal article" date="2023" name="Hortic Res">
        <title>Pangenome of water caltrop reveals structural variations and asymmetric subgenome divergence after allopolyploidization.</title>
        <authorList>
            <person name="Zhang X."/>
            <person name="Chen Y."/>
            <person name="Wang L."/>
            <person name="Yuan Y."/>
            <person name="Fang M."/>
            <person name="Shi L."/>
            <person name="Lu R."/>
            <person name="Comes H.P."/>
            <person name="Ma Y."/>
            <person name="Chen Y."/>
            <person name="Huang G."/>
            <person name="Zhou Y."/>
            <person name="Zheng Z."/>
            <person name="Qiu Y."/>
        </authorList>
    </citation>
    <scope>NUCLEOTIDE SEQUENCE [LARGE SCALE GENOMIC DNA]</scope>
    <source>
        <strain evidence="10">F231</strain>
    </source>
</reference>
<dbReference type="AlphaFoldDB" id="A0AAN7RBB7"/>
<evidence type="ECO:0000313" key="10">
    <source>
        <dbReference type="EMBL" id="KAK4792768.1"/>
    </source>
</evidence>
<dbReference type="InterPro" id="IPR036638">
    <property type="entry name" value="HLH_DNA-bd_sf"/>
</dbReference>
<dbReference type="GO" id="GO:0003700">
    <property type="term" value="F:DNA-binding transcription factor activity"/>
    <property type="evidence" value="ECO:0007669"/>
    <property type="project" value="TreeGrafter"/>
</dbReference>
<dbReference type="Gene3D" id="4.10.280.10">
    <property type="entry name" value="Helix-loop-helix DNA-binding domain"/>
    <property type="match status" value="1"/>
</dbReference>
<keyword evidence="4" id="KW-0238">DNA-binding</keyword>
<evidence type="ECO:0000256" key="8">
    <source>
        <dbReference type="SAM" id="MobiDB-lite"/>
    </source>
</evidence>
<name>A0AAN7RBB7_TRANT</name>
<sequence>MNSGYQEYHNSYWEANMFEFDSYSWVDKAISGGYYDSISPDGEASFGSAASKNIVSERNRRKKINEKLFALRSVVPNISKMDKASIIKDAIDYIQKLHEEVKMIEAEIAELESGGAGGTTRMVGGGGGCNSTIMNSHSSSSGGEVFYGVDFDQADLQLPPYLGSKKKRTREPGGGGGGDYVSGQGSRVTPIDDLELRVTYMGDRTVVLSLTCSRRTDTIVKLCRVFESLKLKIITANIATFSGRLSKTIFVEVSAWTQSIFTSISISTTTTTPTNNIRK</sequence>
<evidence type="ECO:0000256" key="3">
    <source>
        <dbReference type="ARBA" id="ARBA00023015"/>
    </source>
</evidence>
<dbReference type="SUPFAM" id="SSF47459">
    <property type="entry name" value="HLH, helix-loop-helix DNA-binding domain"/>
    <property type="match status" value="1"/>
</dbReference>
<dbReference type="GO" id="GO:0005634">
    <property type="term" value="C:nucleus"/>
    <property type="evidence" value="ECO:0007669"/>
    <property type="project" value="UniProtKB-SubCell"/>
</dbReference>
<evidence type="ECO:0000256" key="1">
    <source>
        <dbReference type="ARBA" id="ARBA00004123"/>
    </source>
</evidence>
<gene>
    <name evidence="10" type="ORF">SAY86_023203</name>
</gene>
<dbReference type="InterPro" id="IPR054502">
    <property type="entry name" value="bHLH-TF_ACT-like_plant"/>
</dbReference>
<comment type="subcellular location">
    <subcellularLocation>
        <location evidence="1">Nucleus</location>
    </subcellularLocation>
</comment>
<organism evidence="10 11">
    <name type="scientific">Trapa natans</name>
    <name type="common">Water chestnut</name>
    <dbReference type="NCBI Taxonomy" id="22666"/>
    <lineage>
        <taxon>Eukaryota</taxon>
        <taxon>Viridiplantae</taxon>
        <taxon>Streptophyta</taxon>
        <taxon>Embryophyta</taxon>
        <taxon>Tracheophyta</taxon>
        <taxon>Spermatophyta</taxon>
        <taxon>Magnoliopsida</taxon>
        <taxon>eudicotyledons</taxon>
        <taxon>Gunneridae</taxon>
        <taxon>Pentapetalae</taxon>
        <taxon>rosids</taxon>
        <taxon>malvids</taxon>
        <taxon>Myrtales</taxon>
        <taxon>Lythraceae</taxon>
        <taxon>Trapa</taxon>
    </lineage>
</organism>
<dbReference type="GO" id="GO:0046983">
    <property type="term" value="F:protein dimerization activity"/>
    <property type="evidence" value="ECO:0007669"/>
    <property type="project" value="InterPro"/>
</dbReference>